<accession>A0A9E7GIR3</accession>
<keyword evidence="4" id="KW-1185">Reference proteome</keyword>
<gene>
    <name evidence="3" type="ORF">MUK42_24019</name>
</gene>
<dbReference type="OrthoDB" id="780193at2759"/>
<dbReference type="InterPro" id="IPR008889">
    <property type="entry name" value="VQ"/>
</dbReference>
<dbReference type="EMBL" id="CP097508">
    <property type="protein sequence ID" value="URE11868.1"/>
    <property type="molecule type" value="Genomic_DNA"/>
</dbReference>
<dbReference type="Proteomes" id="UP001055439">
    <property type="component" value="Chromosome 6"/>
</dbReference>
<feature type="region of interest" description="Disordered" evidence="1">
    <location>
        <begin position="46"/>
        <end position="89"/>
    </location>
</feature>
<organism evidence="3 4">
    <name type="scientific">Musa troglodytarum</name>
    <name type="common">fe'i banana</name>
    <dbReference type="NCBI Taxonomy" id="320322"/>
    <lineage>
        <taxon>Eukaryota</taxon>
        <taxon>Viridiplantae</taxon>
        <taxon>Streptophyta</taxon>
        <taxon>Embryophyta</taxon>
        <taxon>Tracheophyta</taxon>
        <taxon>Spermatophyta</taxon>
        <taxon>Magnoliopsida</taxon>
        <taxon>Liliopsida</taxon>
        <taxon>Zingiberales</taxon>
        <taxon>Musaceae</taxon>
        <taxon>Musa</taxon>
    </lineage>
</organism>
<feature type="compositionally biased region" description="Polar residues" evidence="1">
    <location>
        <begin position="50"/>
        <end position="63"/>
    </location>
</feature>
<feature type="compositionally biased region" description="Polar residues" evidence="1">
    <location>
        <begin position="1"/>
        <end position="10"/>
    </location>
</feature>
<protein>
    <submittedName>
        <fullName evidence="3">VQ motif</fullName>
    </submittedName>
</protein>
<evidence type="ECO:0000313" key="3">
    <source>
        <dbReference type="EMBL" id="URE11868.1"/>
    </source>
</evidence>
<feature type="region of interest" description="Disordered" evidence="1">
    <location>
        <begin position="104"/>
        <end position="169"/>
    </location>
</feature>
<evidence type="ECO:0000256" key="1">
    <source>
        <dbReference type="SAM" id="MobiDB-lite"/>
    </source>
</evidence>
<reference evidence="3" key="1">
    <citation type="submission" date="2022-05" db="EMBL/GenBank/DDBJ databases">
        <title>The Musa troglodytarum L. genome provides insights into the mechanism of non-climacteric behaviour and enrichment of carotenoids.</title>
        <authorList>
            <person name="Wang J."/>
        </authorList>
    </citation>
    <scope>NUCLEOTIDE SEQUENCE</scope>
    <source>
        <tissue evidence="3">Leaf</tissue>
    </source>
</reference>
<evidence type="ECO:0000313" key="4">
    <source>
        <dbReference type="Proteomes" id="UP001055439"/>
    </source>
</evidence>
<feature type="region of interest" description="Disordered" evidence="1">
    <location>
        <begin position="1"/>
        <end position="32"/>
    </location>
</feature>
<feature type="domain" description="VQ" evidence="2">
    <location>
        <begin position="82"/>
        <end position="109"/>
    </location>
</feature>
<feature type="compositionally biased region" description="Low complexity" evidence="1">
    <location>
        <begin position="143"/>
        <end position="167"/>
    </location>
</feature>
<name>A0A9E7GIR3_9LILI</name>
<evidence type="ECO:0000259" key="2">
    <source>
        <dbReference type="Pfam" id="PF05678"/>
    </source>
</evidence>
<dbReference type="Pfam" id="PF05678">
    <property type="entry name" value="VQ"/>
    <property type="match status" value="1"/>
</dbReference>
<dbReference type="PANTHER" id="PTHR33179:SF83">
    <property type="entry name" value="VQ DOMAIN-CONTAINING PROTEIN"/>
    <property type="match status" value="1"/>
</dbReference>
<dbReference type="PANTHER" id="PTHR33179">
    <property type="entry name" value="VQ MOTIF-CONTAINING PROTEIN"/>
    <property type="match status" value="1"/>
</dbReference>
<sequence>MSDATTSGPTQWAKLGRWPHLRHPPASPAPATSAFGCVSDSVVVSTTSSPTIDGSSKGANQQPGIEGRVGKPVRRRSRASRRAPTTMVNTDAANFRMMVQQFTGNPSGPYTAGYHPGGRPVSNVSNDSGERVHQTTALMSVGSPQQHPYQRQSHQQQQQQQQNYQPPDHSIFTATGVSNNSSGGFLQGFSSSGANLEVGEDFFFDGMYHQIMSRPASTGNRSAGHFS</sequence>
<proteinExistence type="predicted"/>
<feature type="compositionally biased region" description="Basic residues" evidence="1">
    <location>
        <begin position="71"/>
        <end position="81"/>
    </location>
</feature>
<dbReference type="AlphaFoldDB" id="A0A9E7GIR3"/>
<dbReference type="InterPro" id="IPR039609">
    <property type="entry name" value="VQ_15/22"/>
</dbReference>